<organism evidence="1">
    <name type="scientific">Fusarium oxysporum f. sp. pisi HDV247</name>
    <dbReference type="NCBI Taxonomy" id="1080344"/>
    <lineage>
        <taxon>Eukaryota</taxon>
        <taxon>Fungi</taxon>
        <taxon>Dikarya</taxon>
        <taxon>Ascomycota</taxon>
        <taxon>Pezizomycotina</taxon>
        <taxon>Sordariomycetes</taxon>
        <taxon>Hypocreomycetidae</taxon>
        <taxon>Hypocreales</taxon>
        <taxon>Nectriaceae</taxon>
        <taxon>Fusarium</taxon>
        <taxon>Fusarium oxysporum species complex</taxon>
    </lineage>
</organism>
<dbReference type="HOGENOM" id="CLU_1441102_0_0_1"/>
<reference evidence="1" key="1">
    <citation type="submission" date="2011-10" db="EMBL/GenBank/DDBJ databases">
        <title>The Genome Sequence of Fusarium oxysporum HDV247.</title>
        <authorList>
            <consortium name="The Broad Institute Genome Sequencing Platform"/>
            <person name="Ma L.-J."/>
            <person name="Gale L.R."/>
            <person name="Schwartz D.C."/>
            <person name="Zhou S."/>
            <person name="Corby-Kistler H."/>
            <person name="Young S.K."/>
            <person name="Zeng Q."/>
            <person name="Gargeya S."/>
            <person name="Fitzgerald M."/>
            <person name="Haas B."/>
            <person name="Abouelleil A."/>
            <person name="Alvarado L."/>
            <person name="Arachchi H.M."/>
            <person name="Berlin A."/>
            <person name="Brown A."/>
            <person name="Chapman S.B."/>
            <person name="Chen Z."/>
            <person name="Dunbar C."/>
            <person name="Freedman E."/>
            <person name="Gearin G."/>
            <person name="Goldberg J."/>
            <person name="Griggs A."/>
            <person name="Gujja S."/>
            <person name="Heiman D."/>
            <person name="Howarth C."/>
            <person name="Larson L."/>
            <person name="Lui A."/>
            <person name="MacDonald P.J.P."/>
            <person name="Montmayeur A."/>
            <person name="Murphy C."/>
            <person name="Neiman D."/>
            <person name="Pearson M."/>
            <person name="Priest M."/>
            <person name="Roberts A."/>
            <person name="Saif S."/>
            <person name="Shea T."/>
            <person name="Shenoy N."/>
            <person name="Sisk P."/>
            <person name="Stolte C."/>
            <person name="Sykes S."/>
            <person name="Wortman J."/>
            <person name="Nusbaum C."/>
            <person name="Birren B."/>
        </authorList>
    </citation>
    <scope>NUCLEOTIDE SEQUENCE [LARGE SCALE GENOMIC DNA]</scope>
    <source>
        <strain evidence="1">HDV247</strain>
    </source>
</reference>
<gene>
    <name evidence="1" type="ORF">FOVG_00840</name>
</gene>
<reference evidence="1" key="2">
    <citation type="submission" date="2012-05" db="EMBL/GenBank/DDBJ databases">
        <title>Annotation of the Genome Sequence of Fusarium oxysporum HDV247.</title>
        <authorList>
            <consortium name="The Broad Institute Genomics Platform"/>
            <person name="Ma L.-J."/>
            <person name="Corby-Kistler H."/>
            <person name="Broz K."/>
            <person name="Gale L.R."/>
            <person name="Jonkers W."/>
            <person name="O'Donnell K."/>
            <person name="Ploetz R."/>
            <person name="Steinberg C."/>
            <person name="Schwartz D.C."/>
            <person name="VanEtten H."/>
            <person name="Zhou S."/>
            <person name="Young S.K."/>
            <person name="Zeng Q."/>
            <person name="Gargeya S."/>
            <person name="Fitzgerald M."/>
            <person name="Abouelleil A."/>
            <person name="Alvarado L."/>
            <person name="Chapman S.B."/>
            <person name="Gainer-Dewar J."/>
            <person name="Goldberg J."/>
            <person name="Griggs A."/>
            <person name="Gujja S."/>
            <person name="Hansen M."/>
            <person name="Howarth C."/>
            <person name="Imamovic A."/>
            <person name="Ireland A."/>
            <person name="Larimer J."/>
            <person name="McCowan C."/>
            <person name="Murphy C."/>
            <person name="Pearson M."/>
            <person name="Poon T.W."/>
            <person name="Priest M."/>
            <person name="Roberts A."/>
            <person name="Saif S."/>
            <person name="Shea T."/>
            <person name="Sykes S."/>
            <person name="Wortman J."/>
            <person name="Nusbaum C."/>
            <person name="Birren B."/>
        </authorList>
    </citation>
    <scope>NUCLEOTIDE SEQUENCE</scope>
    <source>
        <strain evidence="1">HDV247</strain>
    </source>
</reference>
<proteinExistence type="predicted"/>
<dbReference type="Proteomes" id="UP000030751">
    <property type="component" value="Unassembled WGS sequence"/>
</dbReference>
<protein>
    <submittedName>
        <fullName evidence="1">Uncharacterized protein</fullName>
    </submittedName>
</protein>
<dbReference type="AlphaFoldDB" id="W9QNB7"/>
<accession>W9QNB7</accession>
<name>W9QNB7_FUSOX</name>
<sequence>MFQTVTTIHHPCRDASRGLTPFRQSRAKPHHTTSLPTNNIILSTRTLYNSPKETLPVQFPNKQTNKGPCTGHQRLPGPRRHILRPHLLQNHNQFKRSSLLTAKPSPRFCCLFKLGPPAPNFHFLCGLNLQRPSPEYQQSDYAIMAYPGRSSSHPACWFSTHCNAEYPSDSGLHFISLDIHRWLLMLWV</sequence>
<evidence type="ECO:0000313" key="1">
    <source>
        <dbReference type="EMBL" id="EXA52630.1"/>
    </source>
</evidence>
<dbReference type="EMBL" id="JH650968">
    <property type="protein sequence ID" value="EXA52630.1"/>
    <property type="molecule type" value="Genomic_DNA"/>
</dbReference>